<evidence type="ECO:0000256" key="3">
    <source>
        <dbReference type="ARBA" id="ARBA00023125"/>
    </source>
</evidence>
<keyword evidence="4" id="KW-0233">DNA recombination</keyword>
<dbReference type="InterPro" id="IPR013762">
    <property type="entry name" value="Integrase-like_cat_sf"/>
</dbReference>
<evidence type="ECO:0000256" key="4">
    <source>
        <dbReference type="ARBA" id="ARBA00023172"/>
    </source>
</evidence>
<dbReference type="InterPro" id="IPR050090">
    <property type="entry name" value="Tyrosine_recombinase_XerCD"/>
</dbReference>
<dbReference type="EMBL" id="BDEV01000043">
    <property type="protein sequence ID" value="GCD62314.1"/>
    <property type="molecule type" value="Genomic_DNA"/>
</dbReference>
<evidence type="ECO:0000256" key="1">
    <source>
        <dbReference type="ARBA" id="ARBA00008857"/>
    </source>
</evidence>
<protein>
    <submittedName>
        <fullName evidence="6">Prophage integrase</fullName>
    </submittedName>
</protein>
<keyword evidence="7" id="KW-1185">Reference proteome</keyword>
<evidence type="ECO:0000256" key="2">
    <source>
        <dbReference type="ARBA" id="ARBA00022908"/>
    </source>
</evidence>
<evidence type="ECO:0000313" key="7">
    <source>
        <dbReference type="Proteomes" id="UP000287385"/>
    </source>
</evidence>
<comment type="similarity">
    <text evidence="1">Belongs to the 'phage' integrase family.</text>
</comment>
<dbReference type="GO" id="GO:0006310">
    <property type="term" value="P:DNA recombination"/>
    <property type="evidence" value="ECO:0007669"/>
    <property type="project" value="UniProtKB-KW"/>
</dbReference>
<dbReference type="PANTHER" id="PTHR30349">
    <property type="entry name" value="PHAGE INTEGRASE-RELATED"/>
    <property type="match status" value="1"/>
</dbReference>
<evidence type="ECO:0000259" key="5">
    <source>
        <dbReference type="PROSITE" id="PS51898"/>
    </source>
</evidence>
<keyword evidence="2" id="KW-0229">DNA integration</keyword>
<evidence type="ECO:0000313" key="6">
    <source>
        <dbReference type="EMBL" id="GCD62314.1"/>
    </source>
</evidence>
<dbReference type="CDD" id="cd00796">
    <property type="entry name" value="INT_Rci_Hp1_C"/>
    <property type="match status" value="1"/>
</dbReference>
<dbReference type="AlphaFoldDB" id="A0A401X3B4"/>
<accession>A0A401X3B4</accession>
<dbReference type="InterPro" id="IPR002104">
    <property type="entry name" value="Integrase_catalytic"/>
</dbReference>
<name>A0A401X3B4_ACEPA</name>
<proteinExistence type="inferred from homology"/>
<dbReference type="GO" id="GO:0015074">
    <property type="term" value="P:DNA integration"/>
    <property type="evidence" value="ECO:0007669"/>
    <property type="project" value="UniProtKB-KW"/>
</dbReference>
<sequence length="387" mass="44318">MSLKIVSRKGRETLYVRGTVGGQSIYESTGTNNPKHAEAYRAKREAELWQESVYGKRAVVTFASAVAGYEKAAPRSKTTLLHLSRLLKHFGDRKVSSINQTDLDAAYEAILTKGYAASSATKIRAVLTPLRAVLEYAAVRGWCDKPAFERPKVEQVRMLFLRPDEAIRLVNEAAPHIRPLLVFLIGTGARMSEALELEWKDLDLEAARCVVWQKQGNERHIDLPPVVVLALSGIPWKTGRVFRPAYKRRDKQGITRWAIGEHYHDTERTGGGQIKSAWMAACKRAGFPGHERTWQPKNERWPRTQFVPDLTPHCLRHTFATWHYCLHKDLIGLKEEGGWQTITMVARYAKKMPEHYRPAIERWLNYRMWPEITDCVPYPGQLVYDEE</sequence>
<dbReference type="GO" id="GO:0003677">
    <property type="term" value="F:DNA binding"/>
    <property type="evidence" value="ECO:0007669"/>
    <property type="project" value="UniProtKB-KW"/>
</dbReference>
<dbReference type="Pfam" id="PF00589">
    <property type="entry name" value="Phage_integrase"/>
    <property type="match status" value="1"/>
</dbReference>
<keyword evidence="3" id="KW-0238">DNA-binding</keyword>
<feature type="domain" description="Tyr recombinase" evidence="5">
    <location>
        <begin position="156"/>
        <end position="361"/>
    </location>
</feature>
<dbReference type="Gene3D" id="1.10.443.10">
    <property type="entry name" value="Intergrase catalytic core"/>
    <property type="match status" value="1"/>
</dbReference>
<dbReference type="Gene3D" id="1.10.150.130">
    <property type="match status" value="1"/>
</dbReference>
<organism evidence="6 7">
    <name type="scientific">Acetobacter pasteurianus NBRC 3278</name>
    <dbReference type="NCBI Taxonomy" id="1226660"/>
    <lineage>
        <taxon>Bacteria</taxon>
        <taxon>Pseudomonadati</taxon>
        <taxon>Pseudomonadota</taxon>
        <taxon>Alphaproteobacteria</taxon>
        <taxon>Acetobacterales</taxon>
        <taxon>Acetobacteraceae</taxon>
        <taxon>Acetobacter</taxon>
    </lineage>
</organism>
<dbReference type="SUPFAM" id="SSF56349">
    <property type="entry name" value="DNA breaking-rejoining enzymes"/>
    <property type="match status" value="1"/>
</dbReference>
<gene>
    <name evidence="6" type="ORF">NBRC3278_1407</name>
</gene>
<dbReference type="PROSITE" id="PS51898">
    <property type="entry name" value="TYR_RECOMBINASE"/>
    <property type="match status" value="1"/>
</dbReference>
<comment type="caution">
    <text evidence="6">The sequence shown here is derived from an EMBL/GenBank/DDBJ whole genome shotgun (WGS) entry which is preliminary data.</text>
</comment>
<reference evidence="6 7" key="1">
    <citation type="submission" date="2016-06" db="EMBL/GenBank/DDBJ databases">
        <title>Acetobacter pasteurianus NBRC 3278 whole genome sequencing project.</title>
        <authorList>
            <person name="Matsutani M."/>
            <person name="Shiwa Y."/>
            <person name="Okamoto-Kainuma A."/>
            <person name="Ishikawa M."/>
            <person name="Koizumi Y."/>
            <person name="Yoshikawa H."/>
            <person name="Yakushi T."/>
            <person name="Matsushita K."/>
        </authorList>
    </citation>
    <scope>NUCLEOTIDE SEQUENCE [LARGE SCALE GENOMIC DNA]</scope>
    <source>
        <strain evidence="6 7">NBRC 3278</strain>
    </source>
</reference>
<dbReference type="InterPro" id="IPR010998">
    <property type="entry name" value="Integrase_recombinase_N"/>
</dbReference>
<dbReference type="Proteomes" id="UP000287385">
    <property type="component" value="Unassembled WGS sequence"/>
</dbReference>
<dbReference type="InterPro" id="IPR011010">
    <property type="entry name" value="DNA_brk_join_enz"/>
</dbReference>
<dbReference type="PANTHER" id="PTHR30349:SF64">
    <property type="entry name" value="PROPHAGE INTEGRASE INTD-RELATED"/>
    <property type="match status" value="1"/>
</dbReference>